<evidence type="ECO:0008006" key="4">
    <source>
        <dbReference type="Google" id="ProtNLM"/>
    </source>
</evidence>
<reference evidence="3" key="2">
    <citation type="submission" date="2011-02" db="EMBL/GenBank/DDBJ databases">
        <title>The complete genome of Fluviicola taffensis DSM 16823.</title>
        <authorList>
            <consortium name="US DOE Joint Genome Institute (JGI-PGF)"/>
            <person name="Lucas S."/>
            <person name="Copeland A."/>
            <person name="Lapidus A."/>
            <person name="Bruce D."/>
            <person name="Goodwin L."/>
            <person name="Pitluck S."/>
            <person name="Kyrpides N."/>
            <person name="Mavromatis K."/>
            <person name="Ivanova N."/>
            <person name="Mikhailova N."/>
            <person name="Pagani I."/>
            <person name="Chertkov O."/>
            <person name="Detter J.C."/>
            <person name="Han C."/>
            <person name="Tapia R."/>
            <person name="Land M."/>
            <person name="Hauser L."/>
            <person name="Markowitz V."/>
            <person name="Cheng J.-F."/>
            <person name="Hugenholtz P."/>
            <person name="Woyke T."/>
            <person name="Wu D."/>
            <person name="Tindall B."/>
            <person name="Pomrenke H.G."/>
            <person name="Brambilla E."/>
            <person name="Klenk H.-P."/>
            <person name="Eisen J.A."/>
        </authorList>
    </citation>
    <scope>NUCLEOTIDE SEQUENCE [LARGE SCALE GENOMIC DNA]</scope>
    <source>
        <strain evidence="3">DSM 16823 / RW262 / RW262</strain>
    </source>
</reference>
<dbReference type="KEGG" id="fte:Fluta_3335"/>
<dbReference type="HOGENOM" id="CLU_518520_0_0_10"/>
<dbReference type="Proteomes" id="UP000007463">
    <property type="component" value="Chromosome"/>
</dbReference>
<accession>F2IAY3</accession>
<organism evidence="2 3">
    <name type="scientific">Fluviicola taffensis (strain DSM 16823 / NCIMB 13979 / RW262)</name>
    <dbReference type="NCBI Taxonomy" id="755732"/>
    <lineage>
        <taxon>Bacteria</taxon>
        <taxon>Pseudomonadati</taxon>
        <taxon>Bacteroidota</taxon>
        <taxon>Flavobacteriia</taxon>
        <taxon>Flavobacteriales</taxon>
        <taxon>Crocinitomicaceae</taxon>
        <taxon>Fluviicola</taxon>
    </lineage>
</organism>
<evidence type="ECO:0000313" key="3">
    <source>
        <dbReference type="Proteomes" id="UP000007463"/>
    </source>
</evidence>
<dbReference type="OrthoDB" id="9805017at2"/>
<dbReference type="AlphaFoldDB" id="F2IAY3"/>
<dbReference type="STRING" id="755732.Fluta_3335"/>
<evidence type="ECO:0000313" key="2">
    <source>
        <dbReference type="EMBL" id="AEA45307.1"/>
    </source>
</evidence>
<dbReference type="RefSeq" id="WP_013688074.1">
    <property type="nucleotide sequence ID" value="NC_015321.1"/>
</dbReference>
<gene>
    <name evidence="2" type="ordered locus">Fluta_3335</name>
</gene>
<sequence precursor="true">MKTKILPANPDMGWVRFALSVILFLSVSFAFAQPGKSGPATITALNTVVNCYSPVTNNVASGSLSVIINNAGGNNCNLECGDLVMIYQAQGAEINAVNSDAYGTINAYNNSGLYEFNYVVSLAGTTVTVQNPWTNNYTAAGRVQLIKVPSYTTLTVNAGASIVPLLWQDVAGGRKGGVVAIHSFGTVTVNGMIQATSFGFRPGATEQNTSAAGGGIVTAFVSTNSSDGAEKGESIAGFGPEYTTGAYNRGAPANGGGGGNGHNAGGGGGSNGNSGIAWNGQGSMCTACPGTAAWLLDPYVIANGNVLTTSSGGGRGGYSYGSSNQNALAVAPSNTNWGGDNRDPNGGWGGRPLTIAPQTRIFFGGGGGAGDSNNGSNAPGGSGGGIVYIIAPNIAGSGSIRSQGGAAINQIANNNGSANDAPAGGGGGGTVIIKGTVANSLLLDAVGGKGGDQGPLGTESEGPGGGGGGGFIAITAGAPTQNIAGGQSGMTLSSSLTEFVENGATNGGGWTNNNCSKYIHKLYCP</sequence>
<reference evidence="2 3" key="1">
    <citation type="journal article" date="2011" name="Stand. Genomic Sci.">
        <title>Complete genome sequence of the gliding freshwater bacterium Fluviicola taffensis type strain (RW262).</title>
        <authorList>
            <person name="Woyke T."/>
            <person name="Chertkov O."/>
            <person name="Lapidus A."/>
            <person name="Nolan M."/>
            <person name="Lucas S."/>
            <person name="Del Rio T.G."/>
            <person name="Tice H."/>
            <person name="Cheng J.F."/>
            <person name="Tapia R."/>
            <person name="Han C."/>
            <person name="Goodwin L."/>
            <person name="Pitluck S."/>
            <person name="Liolios K."/>
            <person name="Pagani I."/>
            <person name="Ivanova N."/>
            <person name="Huntemann M."/>
            <person name="Mavromatis K."/>
            <person name="Mikhailova N."/>
            <person name="Pati A."/>
            <person name="Chen A."/>
            <person name="Palaniappan K."/>
            <person name="Land M."/>
            <person name="Hauser L."/>
            <person name="Brambilla E.M."/>
            <person name="Rohde M."/>
            <person name="Mwirichia R."/>
            <person name="Sikorski J."/>
            <person name="Tindall B.J."/>
            <person name="Goker M."/>
            <person name="Bristow J."/>
            <person name="Eisen J.A."/>
            <person name="Markowitz V."/>
            <person name="Hugenholtz P."/>
            <person name="Klenk H.P."/>
            <person name="Kyrpides N.C."/>
        </authorList>
    </citation>
    <scope>NUCLEOTIDE SEQUENCE [LARGE SCALE GENOMIC DNA]</scope>
    <source>
        <strain evidence="3">DSM 16823 / RW262 / RW262</strain>
    </source>
</reference>
<evidence type="ECO:0000256" key="1">
    <source>
        <dbReference type="SAM" id="MobiDB-lite"/>
    </source>
</evidence>
<feature type="region of interest" description="Disordered" evidence="1">
    <location>
        <begin position="450"/>
        <end position="470"/>
    </location>
</feature>
<dbReference type="eggNOG" id="COG2885">
    <property type="taxonomic scope" value="Bacteria"/>
</dbReference>
<name>F2IAY3_FLUTR</name>
<dbReference type="EMBL" id="CP002542">
    <property type="protein sequence ID" value="AEA45307.1"/>
    <property type="molecule type" value="Genomic_DNA"/>
</dbReference>
<keyword evidence="3" id="KW-1185">Reference proteome</keyword>
<proteinExistence type="predicted"/>
<protein>
    <recommendedName>
        <fullName evidence="4">PE-PGRS family protein</fullName>
    </recommendedName>
</protein>